<dbReference type="AlphaFoldDB" id="A0A1T4TLP7"/>
<proteinExistence type="predicted"/>
<dbReference type="STRING" id="634771.SAMN04488128_105431"/>
<dbReference type="SUPFAM" id="SSF51658">
    <property type="entry name" value="Xylose isomerase-like"/>
    <property type="match status" value="1"/>
</dbReference>
<gene>
    <name evidence="1" type="ORF">SAMN04488128_105431</name>
</gene>
<dbReference type="PANTHER" id="PTHR42194">
    <property type="entry name" value="UPF0276 PROTEIN HI_1600"/>
    <property type="match status" value="1"/>
</dbReference>
<evidence type="ECO:0000313" key="1">
    <source>
        <dbReference type="EMBL" id="SKA41395.1"/>
    </source>
</evidence>
<protein>
    <submittedName>
        <fullName evidence="1">Uncharacterized protein</fullName>
    </submittedName>
</protein>
<keyword evidence="2" id="KW-1185">Reference proteome</keyword>
<evidence type="ECO:0000313" key="2">
    <source>
        <dbReference type="Proteomes" id="UP000190367"/>
    </source>
</evidence>
<reference evidence="2" key="1">
    <citation type="submission" date="2017-02" db="EMBL/GenBank/DDBJ databases">
        <authorList>
            <person name="Varghese N."/>
            <person name="Submissions S."/>
        </authorList>
    </citation>
    <scope>NUCLEOTIDE SEQUENCE [LARGE SCALE GENOMIC DNA]</scope>
    <source>
        <strain evidence="2">DSM 22224</strain>
    </source>
</reference>
<dbReference type="Proteomes" id="UP000190367">
    <property type="component" value="Unassembled WGS sequence"/>
</dbReference>
<organism evidence="1 2">
    <name type="scientific">Chitinophaga eiseniae</name>
    <dbReference type="NCBI Taxonomy" id="634771"/>
    <lineage>
        <taxon>Bacteria</taxon>
        <taxon>Pseudomonadati</taxon>
        <taxon>Bacteroidota</taxon>
        <taxon>Chitinophagia</taxon>
        <taxon>Chitinophagales</taxon>
        <taxon>Chitinophagaceae</taxon>
        <taxon>Chitinophaga</taxon>
    </lineage>
</organism>
<accession>A0A1T4TLP7</accession>
<dbReference type="EMBL" id="FUWZ01000005">
    <property type="protein sequence ID" value="SKA41395.1"/>
    <property type="molecule type" value="Genomic_DNA"/>
</dbReference>
<dbReference type="Gene3D" id="3.20.20.150">
    <property type="entry name" value="Divalent-metal-dependent TIM barrel enzymes"/>
    <property type="match status" value="1"/>
</dbReference>
<sequence>MVGLGFRREFAEEMISGTLISPDFIEFAPENWMNIGGYWKKMLHRVVEKYPVLCHGLSLSLGSPEEPDSTFLRYVKSFLEEYKVRIYSEHLSYSKCDNAHLYDLLPMPFRMDAARHMAARIRKVQDYLQRPLAMEIISYYTPVAPEMSEADFINEVVQRSGCQLLLDVNNIYVNAFNHQYDAKAFIAQLPLDRVAYIHMAGHEQVAPDMILDTHGHPIADPVYALFEWTIQQIAPVPVLLERDFNIPQMQDLQAELTRLKAICHQQWKHHELVA</sequence>
<dbReference type="RefSeq" id="WP_078672229.1">
    <property type="nucleotide sequence ID" value="NZ_FUWZ01000005.1"/>
</dbReference>
<dbReference type="PANTHER" id="PTHR42194:SF1">
    <property type="entry name" value="UPF0276 PROTEIN HI_1600"/>
    <property type="match status" value="1"/>
</dbReference>
<dbReference type="InterPro" id="IPR007801">
    <property type="entry name" value="MbnB/TglH/ChrH"/>
</dbReference>
<dbReference type="OrthoDB" id="9763101at2"/>
<dbReference type="Pfam" id="PF05114">
    <property type="entry name" value="MbnB_TglH_ChrH"/>
    <property type="match status" value="1"/>
</dbReference>
<name>A0A1T4TLP7_9BACT</name>
<dbReference type="InterPro" id="IPR036237">
    <property type="entry name" value="Xyl_isomerase-like_sf"/>
</dbReference>
<dbReference type="NCBIfam" id="NF003818">
    <property type="entry name" value="PRK05409.1"/>
    <property type="match status" value="1"/>
</dbReference>